<dbReference type="PROSITE" id="PS51375">
    <property type="entry name" value="PPR"/>
    <property type="match status" value="5"/>
</dbReference>
<keyword evidence="2" id="KW-0677">Repeat</keyword>
<dbReference type="NCBIfam" id="TIGR00756">
    <property type="entry name" value="PPR"/>
    <property type="match status" value="6"/>
</dbReference>
<evidence type="ECO:0000256" key="1">
    <source>
        <dbReference type="ARBA" id="ARBA00007626"/>
    </source>
</evidence>
<dbReference type="InterPro" id="IPR011990">
    <property type="entry name" value="TPR-like_helical_dom_sf"/>
</dbReference>
<keyword evidence="5" id="KW-1185">Reference proteome</keyword>
<feature type="repeat" description="PPR" evidence="3">
    <location>
        <begin position="196"/>
        <end position="230"/>
    </location>
</feature>
<dbReference type="InParanoid" id="D8QMI8"/>
<organism evidence="5">
    <name type="scientific">Selaginella moellendorffii</name>
    <name type="common">Spikemoss</name>
    <dbReference type="NCBI Taxonomy" id="88036"/>
    <lineage>
        <taxon>Eukaryota</taxon>
        <taxon>Viridiplantae</taxon>
        <taxon>Streptophyta</taxon>
        <taxon>Embryophyta</taxon>
        <taxon>Tracheophyta</taxon>
        <taxon>Lycopodiopsida</taxon>
        <taxon>Selaginellales</taxon>
        <taxon>Selaginellaceae</taxon>
        <taxon>Selaginella</taxon>
    </lineage>
</organism>
<feature type="repeat" description="PPR" evidence="3">
    <location>
        <begin position="266"/>
        <end position="300"/>
    </location>
</feature>
<dbReference type="Gene3D" id="1.25.40.10">
    <property type="entry name" value="Tetratricopeptide repeat domain"/>
    <property type="match status" value="3"/>
</dbReference>
<name>D8QMI8_SELML</name>
<gene>
    <name evidence="4" type="ORF">SELMODRAFT_74706</name>
</gene>
<sequence>MVDKANFPLGSVASYNSVLSGFARAHLWSKAESLLAQILHTHRTDSSLVSTSFGLVISSYGKAGMLANMESLFRCMLNEGCSPSTSTFNAMISVYGKALRIPDMEAALQAMLAEFPGVEPNVITWCCLADAYRRAKLDARVDMALEKLLLKPEELDAKAYGLMVDIYGRRKDFQSVERCYKEMVDAGFKPDVSAWTSMAVNIVLDAYGAKGSIRRMEQTLDEMEDDGIEPDSRTYTALVAGYAKARMVRRMESTFLRMRVACCAPDEFVYNALIDGYASLGMVEEAEQKLAEMSRSGLKASVVELTSVLNS</sequence>
<dbReference type="PANTHER" id="PTHR47874:SF5">
    <property type="entry name" value="PENTATRICOPEPTIDE REPEAT-CONTAINING PROTEIN PPR5 HOMOLOG, CHLOROPLASTIC"/>
    <property type="match status" value="1"/>
</dbReference>
<feature type="repeat" description="PPR" evidence="3">
    <location>
        <begin position="49"/>
        <end position="83"/>
    </location>
</feature>
<proteinExistence type="inferred from homology"/>
<reference evidence="4 5" key="1">
    <citation type="journal article" date="2011" name="Science">
        <title>The Selaginella genome identifies genetic changes associated with the evolution of vascular plants.</title>
        <authorList>
            <person name="Banks J.A."/>
            <person name="Nishiyama T."/>
            <person name="Hasebe M."/>
            <person name="Bowman J.L."/>
            <person name="Gribskov M."/>
            <person name="dePamphilis C."/>
            <person name="Albert V.A."/>
            <person name="Aono N."/>
            <person name="Aoyama T."/>
            <person name="Ambrose B.A."/>
            <person name="Ashton N.W."/>
            <person name="Axtell M.J."/>
            <person name="Barker E."/>
            <person name="Barker M.S."/>
            <person name="Bennetzen J.L."/>
            <person name="Bonawitz N.D."/>
            <person name="Chapple C."/>
            <person name="Cheng C."/>
            <person name="Correa L.G."/>
            <person name="Dacre M."/>
            <person name="DeBarry J."/>
            <person name="Dreyer I."/>
            <person name="Elias M."/>
            <person name="Engstrom E.M."/>
            <person name="Estelle M."/>
            <person name="Feng L."/>
            <person name="Finet C."/>
            <person name="Floyd S.K."/>
            <person name="Frommer W.B."/>
            <person name="Fujita T."/>
            <person name="Gramzow L."/>
            <person name="Gutensohn M."/>
            <person name="Harholt J."/>
            <person name="Hattori M."/>
            <person name="Heyl A."/>
            <person name="Hirai T."/>
            <person name="Hiwatashi Y."/>
            <person name="Ishikawa M."/>
            <person name="Iwata M."/>
            <person name="Karol K.G."/>
            <person name="Koehler B."/>
            <person name="Kolukisaoglu U."/>
            <person name="Kubo M."/>
            <person name="Kurata T."/>
            <person name="Lalonde S."/>
            <person name="Li K."/>
            <person name="Li Y."/>
            <person name="Litt A."/>
            <person name="Lyons E."/>
            <person name="Manning G."/>
            <person name="Maruyama T."/>
            <person name="Michael T.P."/>
            <person name="Mikami K."/>
            <person name="Miyazaki S."/>
            <person name="Morinaga S."/>
            <person name="Murata T."/>
            <person name="Mueller-Roeber B."/>
            <person name="Nelson D.R."/>
            <person name="Obara M."/>
            <person name="Oguri Y."/>
            <person name="Olmstead R.G."/>
            <person name="Onodera N."/>
            <person name="Petersen B.L."/>
            <person name="Pils B."/>
            <person name="Prigge M."/>
            <person name="Rensing S.A."/>
            <person name="Riano-Pachon D.M."/>
            <person name="Roberts A.W."/>
            <person name="Sato Y."/>
            <person name="Scheller H.V."/>
            <person name="Schulz B."/>
            <person name="Schulz C."/>
            <person name="Shakirov E.V."/>
            <person name="Shibagaki N."/>
            <person name="Shinohara N."/>
            <person name="Shippen D.E."/>
            <person name="Soerensen I."/>
            <person name="Sotooka R."/>
            <person name="Sugimoto N."/>
            <person name="Sugita M."/>
            <person name="Sumikawa N."/>
            <person name="Tanurdzic M."/>
            <person name="Theissen G."/>
            <person name="Ulvskov P."/>
            <person name="Wakazuki S."/>
            <person name="Weng J.K."/>
            <person name="Willats W.W."/>
            <person name="Wipf D."/>
            <person name="Wolf P.G."/>
            <person name="Yang L."/>
            <person name="Zimmer A.D."/>
            <person name="Zhu Q."/>
            <person name="Mitros T."/>
            <person name="Hellsten U."/>
            <person name="Loque D."/>
            <person name="Otillar R."/>
            <person name="Salamov A."/>
            <person name="Schmutz J."/>
            <person name="Shapiro H."/>
            <person name="Lindquist E."/>
            <person name="Lucas S."/>
            <person name="Rokhsar D."/>
            <person name="Grigoriev I.V."/>
        </authorList>
    </citation>
    <scope>NUCLEOTIDE SEQUENCE [LARGE SCALE GENOMIC DNA]</scope>
</reference>
<dbReference type="Proteomes" id="UP000001514">
    <property type="component" value="Unassembled WGS sequence"/>
</dbReference>
<dbReference type="Pfam" id="PF13041">
    <property type="entry name" value="PPR_2"/>
    <property type="match status" value="1"/>
</dbReference>
<evidence type="ECO:0000256" key="3">
    <source>
        <dbReference type="PROSITE-ProRule" id="PRU00708"/>
    </source>
</evidence>
<comment type="similarity">
    <text evidence="1">Belongs to the PPR family. P subfamily.</text>
</comment>
<evidence type="ECO:0000313" key="4">
    <source>
        <dbReference type="EMBL" id="EFJ38585.1"/>
    </source>
</evidence>
<dbReference type="HOGENOM" id="CLU_895992_0_0_1"/>
<dbReference type="InterPro" id="IPR044179">
    <property type="entry name" value="PPR5-like"/>
</dbReference>
<dbReference type="eggNOG" id="KOG4197">
    <property type="taxonomic scope" value="Eukaryota"/>
</dbReference>
<dbReference type="InterPro" id="IPR002885">
    <property type="entry name" value="PPR_rpt"/>
</dbReference>
<dbReference type="AlphaFoldDB" id="D8QMI8"/>
<dbReference type="Pfam" id="PF01535">
    <property type="entry name" value="PPR"/>
    <property type="match status" value="4"/>
</dbReference>
<accession>D8QMI8</accession>
<dbReference type="KEGG" id="smo:SELMODRAFT_74706"/>
<dbReference type="EMBL" id="GL377565">
    <property type="protein sequence ID" value="EFJ38585.1"/>
    <property type="molecule type" value="Genomic_DNA"/>
</dbReference>
<protein>
    <recommendedName>
        <fullName evidence="6">Pentacotripeptide-repeat region of PRORP domain-containing protein</fullName>
    </recommendedName>
</protein>
<evidence type="ECO:0008006" key="6">
    <source>
        <dbReference type="Google" id="ProtNLM"/>
    </source>
</evidence>
<feature type="repeat" description="PPR" evidence="3">
    <location>
        <begin position="231"/>
        <end position="265"/>
    </location>
</feature>
<dbReference type="GO" id="GO:0003729">
    <property type="term" value="F:mRNA binding"/>
    <property type="evidence" value="ECO:0007669"/>
    <property type="project" value="InterPro"/>
</dbReference>
<evidence type="ECO:0000256" key="2">
    <source>
        <dbReference type="ARBA" id="ARBA00022737"/>
    </source>
</evidence>
<evidence type="ECO:0000313" key="5">
    <source>
        <dbReference type="Proteomes" id="UP000001514"/>
    </source>
</evidence>
<dbReference type="PANTHER" id="PTHR47874">
    <property type="entry name" value="EXPRESSED PROTEIN"/>
    <property type="match status" value="1"/>
</dbReference>
<dbReference type="Pfam" id="PF12854">
    <property type="entry name" value="PPR_1"/>
    <property type="match status" value="1"/>
</dbReference>
<feature type="non-terminal residue" evidence="4">
    <location>
        <position position="311"/>
    </location>
</feature>
<feature type="repeat" description="PPR" evidence="3">
    <location>
        <begin position="156"/>
        <end position="190"/>
    </location>
</feature>
<dbReference type="Gramene" id="EFJ38585">
    <property type="protein sequence ID" value="EFJ38585"/>
    <property type="gene ID" value="SELMODRAFT_74706"/>
</dbReference>